<organism evidence="1 2">
    <name type="scientific">Rhodocollybia butyracea</name>
    <dbReference type="NCBI Taxonomy" id="206335"/>
    <lineage>
        <taxon>Eukaryota</taxon>
        <taxon>Fungi</taxon>
        <taxon>Dikarya</taxon>
        <taxon>Basidiomycota</taxon>
        <taxon>Agaricomycotina</taxon>
        <taxon>Agaricomycetes</taxon>
        <taxon>Agaricomycetidae</taxon>
        <taxon>Agaricales</taxon>
        <taxon>Marasmiineae</taxon>
        <taxon>Omphalotaceae</taxon>
        <taxon>Rhodocollybia</taxon>
    </lineage>
</organism>
<name>A0A9P5PBX7_9AGAR</name>
<keyword evidence="2" id="KW-1185">Reference proteome</keyword>
<sequence length="238" mass="26781">MCPSRSIPLGSPSLSTNFEIQLRLAKLSAVLPGSTLPYPSIHKDRRFVVLFDRGVFREMLASAVAKGYSFEECKDKSSMPVVTNLVGEDSANEIKTILNDVDISSDGTWEIKFRYPTSSGFGHDKSQAILPYRDLVNPPTLFFFGDNVCDMTTAKHSNVLFIKEKDYGEIDLAAYCTKRGIEDVLFSNFLKVFPVVQDISTYGINFSAMDRWWLQAYGCGFSTDKQRRCYEIAVLWGT</sequence>
<evidence type="ECO:0000313" key="2">
    <source>
        <dbReference type="Proteomes" id="UP000772434"/>
    </source>
</evidence>
<dbReference type="InterPro" id="IPR023214">
    <property type="entry name" value="HAD_sf"/>
</dbReference>
<reference evidence="1" key="1">
    <citation type="submission" date="2020-11" db="EMBL/GenBank/DDBJ databases">
        <authorList>
            <consortium name="DOE Joint Genome Institute"/>
            <person name="Ahrendt S."/>
            <person name="Riley R."/>
            <person name="Andreopoulos W."/>
            <person name="Labutti K."/>
            <person name="Pangilinan J."/>
            <person name="Ruiz-Duenas F.J."/>
            <person name="Barrasa J.M."/>
            <person name="Sanchez-Garcia M."/>
            <person name="Camarero S."/>
            <person name="Miyauchi S."/>
            <person name="Serrano A."/>
            <person name="Linde D."/>
            <person name="Babiker R."/>
            <person name="Drula E."/>
            <person name="Ayuso-Fernandez I."/>
            <person name="Pacheco R."/>
            <person name="Padilla G."/>
            <person name="Ferreira P."/>
            <person name="Barriuso J."/>
            <person name="Kellner H."/>
            <person name="Castanera R."/>
            <person name="Alfaro M."/>
            <person name="Ramirez L."/>
            <person name="Pisabarro A.G."/>
            <person name="Kuo A."/>
            <person name="Tritt A."/>
            <person name="Lipzen A."/>
            <person name="He G."/>
            <person name="Yan M."/>
            <person name="Ng V."/>
            <person name="Cullen D."/>
            <person name="Martin F."/>
            <person name="Rosso M.-N."/>
            <person name="Henrissat B."/>
            <person name="Hibbett D."/>
            <person name="Martinez A.T."/>
            <person name="Grigoriev I.V."/>
        </authorList>
    </citation>
    <scope>NUCLEOTIDE SEQUENCE</scope>
    <source>
        <strain evidence="1">AH 40177</strain>
    </source>
</reference>
<evidence type="ECO:0000313" key="1">
    <source>
        <dbReference type="EMBL" id="KAF9059922.1"/>
    </source>
</evidence>
<protein>
    <submittedName>
        <fullName evidence="1">Uncharacterized protein</fullName>
    </submittedName>
</protein>
<dbReference type="OrthoDB" id="10014216at2759"/>
<accession>A0A9P5PBX7</accession>
<proteinExistence type="predicted"/>
<dbReference type="InterPro" id="IPR036412">
    <property type="entry name" value="HAD-like_sf"/>
</dbReference>
<dbReference type="Proteomes" id="UP000772434">
    <property type="component" value="Unassembled WGS sequence"/>
</dbReference>
<dbReference type="EMBL" id="JADNRY010000271">
    <property type="protein sequence ID" value="KAF9059922.1"/>
    <property type="molecule type" value="Genomic_DNA"/>
</dbReference>
<dbReference type="AlphaFoldDB" id="A0A9P5PBX7"/>
<gene>
    <name evidence="1" type="ORF">BDP27DRAFT_1495883</name>
</gene>
<dbReference type="Gene3D" id="3.40.50.1000">
    <property type="entry name" value="HAD superfamily/HAD-like"/>
    <property type="match status" value="1"/>
</dbReference>
<comment type="caution">
    <text evidence="1">The sequence shown here is derived from an EMBL/GenBank/DDBJ whole genome shotgun (WGS) entry which is preliminary data.</text>
</comment>
<dbReference type="SUPFAM" id="SSF56784">
    <property type="entry name" value="HAD-like"/>
    <property type="match status" value="1"/>
</dbReference>